<protein>
    <submittedName>
        <fullName evidence="2">Uncharacterized protein</fullName>
    </submittedName>
</protein>
<dbReference type="AlphaFoldDB" id="A0A1L3KS75"/>
<evidence type="ECO:0000256" key="1">
    <source>
        <dbReference type="SAM" id="Phobius"/>
    </source>
</evidence>
<accession>A0A1L3KS75</accession>
<name>A0A1L3KS75_9ZZZZ</name>
<proteinExistence type="predicted"/>
<reference evidence="2" key="1">
    <citation type="submission" date="2016-11" db="EMBL/GenBank/DDBJ databases">
        <title>New CRISPR-Cas systems from uncultivated microbespotential reviewing scientists.</title>
        <authorList>
            <person name="Burstein D."/>
            <person name="Harrington L.B."/>
            <person name="Strutt S.C."/>
            <person name="Probst A.J."/>
            <person name="Anantharaman K."/>
            <person name="Thoman B.C."/>
            <person name="Doudna J.A."/>
            <person name="Banfield J.F."/>
        </authorList>
    </citation>
    <scope>NUCLEOTIDE SEQUENCE</scope>
</reference>
<keyword evidence="1" id="KW-0812">Transmembrane</keyword>
<sequence length="74" mass="8070">MTQNNEFINSMINILLLIMLLLLAFLFIVHEQASQDSNTEFPINITGNGGITINNTGASSNTGNAIFILNKSRS</sequence>
<keyword evidence="1" id="KW-0472">Membrane</keyword>
<feature type="transmembrane region" description="Helical" evidence="1">
    <location>
        <begin position="12"/>
        <end position="29"/>
    </location>
</feature>
<dbReference type="EMBL" id="KY194792">
    <property type="protein sequence ID" value="APG80678.1"/>
    <property type="molecule type" value="Genomic_DNA"/>
</dbReference>
<keyword evidence="1" id="KW-1133">Transmembrane helix</keyword>
<organism evidence="2">
    <name type="scientific">uncultured microorganism</name>
    <dbReference type="NCBI Taxonomy" id="358574"/>
    <lineage>
        <taxon>unclassified sequences</taxon>
        <taxon>environmental samples</taxon>
    </lineage>
</organism>
<evidence type="ECO:0000313" key="2">
    <source>
        <dbReference type="EMBL" id="APG80678.1"/>
    </source>
</evidence>